<organism evidence="10 11">
    <name type="scientific">Roseovarius mucosus</name>
    <dbReference type="NCBI Taxonomy" id="215743"/>
    <lineage>
        <taxon>Bacteria</taxon>
        <taxon>Pseudomonadati</taxon>
        <taxon>Pseudomonadota</taxon>
        <taxon>Alphaproteobacteria</taxon>
        <taxon>Rhodobacterales</taxon>
        <taxon>Roseobacteraceae</taxon>
        <taxon>Roseovarius</taxon>
    </lineage>
</organism>
<dbReference type="SUPFAM" id="SSF55120">
    <property type="entry name" value="Pseudouridine synthase"/>
    <property type="match status" value="1"/>
</dbReference>
<dbReference type="CDD" id="cd00165">
    <property type="entry name" value="S4"/>
    <property type="match status" value="1"/>
</dbReference>
<feature type="active site" evidence="6">
    <location>
        <position position="169"/>
    </location>
</feature>
<comment type="function">
    <text evidence="5">Responsible for synthesis of pseudouridine from uracil at positions 1911, 1915 and 1917 in 23S ribosomal RNA.</text>
</comment>
<accession>A0A1V0RM09</accession>
<dbReference type="InterPro" id="IPR050188">
    <property type="entry name" value="RluA_PseudoU_synthase"/>
</dbReference>
<dbReference type="EC" id="5.4.99.-" evidence="8"/>
<dbReference type="InterPro" id="IPR002942">
    <property type="entry name" value="S4_RNA-bd"/>
</dbReference>
<comment type="similarity">
    <text evidence="1 8">Belongs to the pseudouridine synthase RluA family.</text>
</comment>
<keyword evidence="11" id="KW-1185">Reference proteome</keyword>
<comment type="catalytic activity">
    <reaction evidence="4">
        <text>uridine(1911/1915/1917) in 23S rRNA = pseudouridine(1911/1915/1917) in 23S rRNA</text>
        <dbReference type="Rhea" id="RHEA:42524"/>
        <dbReference type="Rhea" id="RHEA-COMP:10097"/>
        <dbReference type="Rhea" id="RHEA-COMP:10098"/>
        <dbReference type="ChEBI" id="CHEBI:65314"/>
        <dbReference type="ChEBI" id="CHEBI:65315"/>
        <dbReference type="EC" id="5.4.99.23"/>
    </reaction>
</comment>
<dbReference type="KEGG" id="rmm:ROSMUCSMR3_01137"/>
<evidence type="ECO:0000313" key="11">
    <source>
        <dbReference type="Proteomes" id="UP000192273"/>
    </source>
</evidence>
<evidence type="ECO:0000256" key="5">
    <source>
        <dbReference type="ARBA" id="ARBA00056072"/>
    </source>
</evidence>
<dbReference type="PROSITE" id="PS01129">
    <property type="entry name" value="PSI_RLU"/>
    <property type="match status" value="1"/>
</dbReference>
<dbReference type="Gene3D" id="3.30.2350.10">
    <property type="entry name" value="Pseudouridine synthase"/>
    <property type="match status" value="1"/>
</dbReference>
<dbReference type="AlphaFoldDB" id="A0A1V0RM09"/>
<evidence type="ECO:0000256" key="7">
    <source>
        <dbReference type="PROSITE-ProRule" id="PRU00182"/>
    </source>
</evidence>
<evidence type="ECO:0000256" key="8">
    <source>
        <dbReference type="RuleBase" id="RU362028"/>
    </source>
</evidence>
<proteinExistence type="inferred from homology"/>
<dbReference type="InterPro" id="IPR006225">
    <property type="entry name" value="PsdUridine_synth_RluC/D"/>
</dbReference>
<dbReference type="NCBIfam" id="TIGR00005">
    <property type="entry name" value="rluA_subfam"/>
    <property type="match status" value="1"/>
</dbReference>
<evidence type="ECO:0000313" key="10">
    <source>
        <dbReference type="EMBL" id="ARE82632.1"/>
    </source>
</evidence>
<dbReference type="FunFam" id="3.30.2350.10:FF:000006">
    <property type="entry name" value="Pseudouridine synthase"/>
    <property type="match status" value="1"/>
</dbReference>
<protein>
    <recommendedName>
        <fullName evidence="8">Pseudouridine synthase</fullName>
        <ecNumber evidence="8">5.4.99.-</ecNumber>
    </recommendedName>
</protein>
<keyword evidence="3 8" id="KW-0413">Isomerase</keyword>
<dbReference type="Pfam" id="PF00849">
    <property type="entry name" value="PseudoU_synth_2"/>
    <property type="match status" value="1"/>
</dbReference>
<dbReference type="InterPro" id="IPR006145">
    <property type="entry name" value="PsdUridine_synth_RsuA/RluA"/>
</dbReference>
<dbReference type="SUPFAM" id="SSF55174">
    <property type="entry name" value="Alpha-L RNA-binding motif"/>
    <property type="match status" value="1"/>
</dbReference>
<dbReference type="GO" id="GO:0000455">
    <property type="term" value="P:enzyme-directed rRNA pseudouridine synthesis"/>
    <property type="evidence" value="ECO:0007669"/>
    <property type="project" value="UniProtKB-ARBA"/>
</dbReference>
<dbReference type="InterPro" id="IPR020103">
    <property type="entry name" value="PsdUridine_synth_cat_dom_sf"/>
</dbReference>
<dbReference type="SMART" id="SM00363">
    <property type="entry name" value="S4"/>
    <property type="match status" value="1"/>
</dbReference>
<evidence type="ECO:0000256" key="3">
    <source>
        <dbReference type="ARBA" id="ARBA00023235"/>
    </source>
</evidence>
<evidence type="ECO:0000259" key="9">
    <source>
        <dbReference type="SMART" id="SM00363"/>
    </source>
</evidence>
<dbReference type="PANTHER" id="PTHR21600:SF44">
    <property type="entry name" value="RIBOSOMAL LARGE SUBUNIT PSEUDOURIDINE SYNTHASE D"/>
    <property type="match status" value="1"/>
</dbReference>
<evidence type="ECO:0000256" key="6">
    <source>
        <dbReference type="PIRSR" id="PIRSR606225-1"/>
    </source>
</evidence>
<evidence type="ECO:0000256" key="1">
    <source>
        <dbReference type="ARBA" id="ARBA00010876"/>
    </source>
</evidence>
<dbReference type="GO" id="GO:0160140">
    <property type="term" value="F:23S rRNA pseudouridine(1911/1915/1917) synthase activity"/>
    <property type="evidence" value="ECO:0007669"/>
    <property type="project" value="UniProtKB-EC"/>
</dbReference>
<gene>
    <name evidence="10" type="primary">rluD</name>
    <name evidence="10" type="ORF">ROSMUCSMR3_01137</name>
</gene>
<dbReference type="CDD" id="cd02869">
    <property type="entry name" value="PseudoU_synth_RluA_like"/>
    <property type="match status" value="1"/>
</dbReference>
<evidence type="ECO:0000256" key="2">
    <source>
        <dbReference type="ARBA" id="ARBA00022884"/>
    </source>
</evidence>
<evidence type="ECO:0000256" key="4">
    <source>
        <dbReference type="ARBA" id="ARBA00036882"/>
    </source>
</evidence>
<sequence length="367" mass="39244">MAVNSVTNRARNFKVAGLTGGELSFMGLDPLVFRIGDDPPQRLDKALVRDVPEAAVLSRTRLARLLEEGAVRVNGAVVSEAKARVQAGDLIEIVVPEARESHMAPEAIALEVVYEDDDLIVVNKPAGMVVHPAPGSPEGTLVNALLHHCGDSLSGVGGAKRPGIVHRIDKETSGLLVVAKSDAAHQGLAAQFEAHSVERQYRAVVYGVPEASDPRLRGLRGISFEPGNILRIATRLARHKTDRQRQAVLFEGGRHAVTRARVIESFGTPSVAALMECWLETGRTHQIRVHMAYAGHGLIGDPVYGGRRKLKEKALLPAGVAAAQEFPRQALHAAVLGFVHPGTGAALRFEADLPEDMLALLSALRGA</sequence>
<reference evidence="10 11" key="1">
    <citation type="submission" date="2017-03" db="EMBL/GenBank/DDBJ databases">
        <title>Genome Sequence of Roseovarius mucosus strain SMR3 Isolated from a culture of the Diatom Skeletonema marinoi.</title>
        <authorList>
            <person name="Topel M."/>
            <person name="Pinder M."/>
            <person name="Johansson O.N."/>
            <person name="Kourtchenko O."/>
            <person name="Godhe A."/>
            <person name="Clarke A.K."/>
        </authorList>
    </citation>
    <scope>NUCLEOTIDE SEQUENCE [LARGE SCALE GENOMIC DNA]</scope>
    <source>
        <strain evidence="10 11">SMR3</strain>
    </source>
</reference>
<dbReference type="InterPro" id="IPR006224">
    <property type="entry name" value="PsdUridine_synth_RluA-like_CS"/>
</dbReference>
<dbReference type="InterPro" id="IPR036986">
    <property type="entry name" value="S4_RNA-bd_sf"/>
</dbReference>
<comment type="catalytic activity">
    <reaction evidence="8">
        <text>a uridine in RNA = a pseudouridine in RNA</text>
        <dbReference type="Rhea" id="RHEA:48348"/>
        <dbReference type="Rhea" id="RHEA-COMP:12068"/>
        <dbReference type="Rhea" id="RHEA-COMP:12069"/>
        <dbReference type="ChEBI" id="CHEBI:65314"/>
        <dbReference type="ChEBI" id="CHEBI:65315"/>
    </reaction>
</comment>
<dbReference type="GO" id="GO:0003723">
    <property type="term" value="F:RNA binding"/>
    <property type="evidence" value="ECO:0007669"/>
    <property type="project" value="UniProtKB-KW"/>
</dbReference>
<dbReference type="EMBL" id="CP020474">
    <property type="protein sequence ID" value="ARE82632.1"/>
    <property type="molecule type" value="Genomic_DNA"/>
</dbReference>
<dbReference type="PANTHER" id="PTHR21600">
    <property type="entry name" value="MITOCHONDRIAL RNA PSEUDOURIDINE SYNTHASE"/>
    <property type="match status" value="1"/>
</dbReference>
<keyword evidence="2 7" id="KW-0694">RNA-binding</keyword>
<dbReference type="Gene3D" id="3.10.290.10">
    <property type="entry name" value="RNA-binding S4 domain"/>
    <property type="match status" value="1"/>
</dbReference>
<feature type="domain" description="RNA-binding S4" evidence="9">
    <location>
        <begin position="41"/>
        <end position="109"/>
    </location>
</feature>
<name>A0A1V0RM09_9RHOB</name>
<dbReference type="PROSITE" id="PS50889">
    <property type="entry name" value="S4"/>
    <property type="match status" value="1"/>
</dbReference>
<dbReference type="Pfam" id="PF01479">
    <property type="entry name" value="S4"/>
    <property type="match status" value="1"/>
</dbReference>
<dbReference type="Proteomes" id="UP000192273">
    <property type="component" value="Chromosome"/>
</dbReference>